<dbReference type="Pfam" id="PF02391">
    <property type="entry name" value="MoaE"/>
    <property type="match status" value="1"/>
</dbReference>
<dbReference type="PANTHER" id="PTHR23404">
    <property type="entry name" value="MOLYBDOPTERIN SYNTHASE RELATED"/>
    <property type="match status" value="1"/>
</dbReference>
<dbReference type="EMBL" id="JAEDAJ010000001">
    <property type="protein sequence ID" value="MBK0330240.1"/>
    <property type="molecule type" value="Genomic_DNA"/>
</dbReference>
<keyword evidence="2" id="KW-1185">Reference proteome</keyword>
<accession>A0ABS1B6K2</accession>
<dbReference type="CDD" id="cd00756">
    <property type="entry name" value="MoaE"/>
    <property type="match status" value="1"/>
</dbReference>
<name>A0ABS1B6K2_9MICO</name>
<dbReference type="InterPro" id="IPR036563">
    <property type="entry name" value="MoaE_sf"/>
</dbReference>
<sequence>MIVMTAVTAAPLDVAAHLDAVSHPEVGATAAFIGTVRDNDPEATGTVVRLDYSAHPEAERLLGEIAARCDSEDVRIAVSHRTGSLEVGGVAIVAAVSSVHRADAFDVAREVVERVKAELPVWKRQVEADGTAEWVGLGSLAETGLSA</sequence>
<evidence type="ECO:0000313" key="2">
    <source>
        <dbReference type="Proteomes" id="UP000612352"/>
    </source>
</evidence>
<dbReference type="Proteomes" id="UP000612352">
    <property type="component" value="Unassembled WGS sequence"/>
</dbReference>
<gene>
    <name evidence="1" type="ORF">I8D64_02330</name>
</gene>
<comment type="caution">
    <text evidence="1">The sequence shown here is derived from an EMBL/GenBank/DDBJ whole genome shotgun (WGS) entry which is preliminary data.</text>
</comment>
<dbReference type="InterPro" id="IPR003448">
    <property type="entry name" value="Mopterin_biosynth_MoaE"/>
</dbReference>
<protein>
    <submittedName>
        <fullName evidence="1">Molybdenum cofactor biosynthesis protein MoaE</fullName>
    </submittedName>
</protein>
<dbReference type="SUPFAM" id="SSF54690">
    <property type="entry name" value="Molybdopterin synthase subunit MoaE"/>
    <property type="match status" value="1"/>
</dbReference>
<dbReference type="Gene3D" id="3.90.1170.40">
    <property type="entry name" value="Molybdopterin biosynthesis MoaE subunit"/>
    <property type="match status" value="1"/>
</dbReference>
<reference evidence="1 2" key="1">
    <citation type="submission" date="2020-12" db="EMBL/GenBank/DDBJ databases">
        <title>Brachybacterium sp. MASK1Z-5, whole genome shotgun sequence.</title>
        <authorList>
            <person name="Tuo L."/>
        </authorList>
    </citation>
    <scope>NUCLEOTIDE SEQUENCE [LARGE SCALE GENOMIC DNA]</scope>
    <source>
        <strain evidence="1 2">MASK1Z-5</strain>
    </source>
</reference>
<proteinExistence type="predicted"/>
<evidence type="ECO:0000313" key="1">
    <source>
        <dbReference type="EMBL" id="MBK0330240.1"/>
    </source>
</evidence>
<organism evidence="1 2">
    <name type="scientific">Brachybacterium halotolerans</name>
    <dbReference type="NCBI Taxonomy" id="2795215"/>
    <lineage>
        <taxon>Bacteria</taxon>
        <taxon>Bacillati</taxon>
        <taxon>Actinomycetota</taxon>
        <taxon>Actinomycetes</taxon>
        <taxon>Micrococcales</taxon>
        <taxon>Dermabacteraceae</taxon>
        <taxon>Brachybacterium</taxon>
    </lineage>
</organism>